<feature type="binding site" evidence="12">
    <location>
        <position position="156"/>
    </location>
    <ligand>
        <name>GTP</name>
        <dbReference type="ChEBI" id="CHEBI:37565"/>
    </ligand>
</feature>
<dbReference type="eggNOG" id="COG2896">
    <property type="taxonomic scope" value="Bacteria"/>
</dbReference>
<dbReference type="SMART" id="SM00729">
    <property type="entry name" value="Elp3"/>
    <property type="match status" value="1"/>
</dbReference>
<accession>E8N6E5</accession>
<dbReference type="GO" id="GO:0006777">
    <property type="term" value="P:Mo-molybdopterin cofactor biosynthetic process"/>
    <property type="evidence" value="ECO:0007669"/>
    <property type="project" value="UniProtKB-UniRule"/>
</dbReference>
<evidence type="ECO:0000256" key="12">
    <source>
        <dbReference type="HAMAP-Rule" id="MF_01225"/>
    </source>
</evidence>
<evidence type="ECO:0000256" key="5">
    <source>
        <dbReference type="ARBA" id="ARBA00022741"/>
    </source>
</evidence>
<organism evidence="14 15">
    <name type="scientific">Anaerolinea thermophila (strain DSM 14523 / JCM 11388 / NBRC 100420 / UNI-1)</name>
    <dbReference type="NCBI Taxonomy" id="926569"/>
    <lineage>
        <taxon>Bacteria</taxon>
        <taxon>Bacillati</taxon>
        <taxon>Chloroflexota</taxon>
        <taxon>Anaerolineae</taxon>
        <taxon>Anaerolineales</taxon>
        <taxon>Anaerolineaceae</taxon>
        <taxon>Anaerolinea</taxon>
    </lineage>
</organism>
<feature type="binding site" evidence="12">
    <location>
        <position position="119"/>
    </location>
    <ligand>
        <name>S-adenosyl-L-methionine</name>
        <dbReference type="ChEBI" id="CHEBI:59789"/>
    </ligand>
</feature>
<comment type="cofactor">
    <cofactor evidence="12">
        <name>[4Fe-4S] cluster</name>
        <dbReference type="ChEBI" id="CHEBI:49883"/>
    </cofactor>
    <text evidence="12">Binds 2 [4Fe-4S] clusters. Binds 1 [4Fe-4S] cluster coordinated with 3 cysteines and an exchangeable S-adenosyl-L-methionine and 1 [4Fe-4S] cluster coordinated with 3 cysteines and the GTP-derived substrate.</text>
</comment>
<dbReference type="HAMAP" id="MF_01225_B">
    <property type="entry name" value="MoaA_B"/>
    <property type="match status" value="1"/>
</dbReference>
<feature type="binding site" evidence="12">
    <location>
        <position position="259"/>
    </location>
    <ligand>
        <name>[4Fe-4S] cluster</name>
        <dbReference type="ChEBI" id="CHEBI:49883"/>
        <label>2</label>
        <note>4Fe-4S-substrate</note>
    </ligand>
</feature>
<dbReference type="GO" id="GO:0061799">
    <property type="term" value="F:cyclic pyranopterin monophosphate synthase activity"/>
    <property type="evidence" value="ECO:0007669"/>
    <property type="project" value="TreeGrafter"/>
</dbReference>
<dbReference type="Pfam" id="PF06463">
    <property type="entry name" value="Mob_synth_C"/>
    <property type="match status" value="1"/>
</dbReference>
<dbReference type="FunCoup" id="E8N6E5">
    <property type="interactions" value="391"/>
</dbReference>
<reference evidence="14 15" key="1">
    <citation type="submission" date="2010-12" db="EMBL/GenBank/DDBJ databases">
        <title>Whole genome sequence of Anaerolinea thermophila UNI-1.</title>
        <authorList>
            <person name="Narita-Yamada S."/>
            <person name="Kishi E."/>
            <person name="Watanabe Y."/>
            <person name="Takasaki K."/>
            <person name="Ankai A."/>
            <person name="Oguchi A."/>
            <person name="Fukui S."/>
            <person name="Takahashi M."/>
            <person name="Yashiro I."/>
            <person name="Hosoyama A."/>
            <person name="Sekiguchi Y."/>
            <person name="Hanada S."/>
            <person name="Fujita N."/>
        </authorList>
    </citation>
    <scope>NUCLEOTIDE SEQUENCE [LARGE SCALE GENOMIC DNA]</scope>
    <source>
        <strain evidence="15">DSM 14523 / JCM 11388 / NBRC 100420 / UNI-1</strain>
    </source>
</reference>
<dbReference type="RefSeq" id="WP_013560382.1">
    <property type="nucleotide sequence ID" value="NC_014960.1"/>
</dbReference>
<proteinExistence type="inferred from homology"/>
<feature type="binding site" evidence="12">
    <location>
        <position position="14"/>
    </location>
    <ligand>
        <name>GTP</name>
        <dbReference type="ChEBI" id="CHEBI:37565"/>
    </ligand>
</feature>
<evidence type="ECO:0000256" key="11">
    <source>
        <dbReference type="ARBA" id="ARBA00048697"/>
    </source>
</evidence>
<feature type="binding site" evidence="12">
    <location>
        <position position="190"/>
    </location>
    <ligand>
        <name>S-adenosyl-L-methionine</name>
        <dbReference type="ChEBI" id="CHEBI:59789"/>
    </ligand>
</feature>
<protein>
    <recommendedName>
        <fullName evidence="1 12">GTP 3',8-cyclase</fullName>
        <ecNumber evidence="1 12">4.1.99.22</ecNumber>
    </recommendedName>
    <alternativeName>
        <fullName evidence="12">Molybdenum cofactor biosynthesis protein A</fullName>
    </alternativeName>
</protein>
<feature type="binding site" evidence="12">
    <location>
        <position position="262"/>
    </location>
    <ligand>
        <name>[4Fe-4S] cluster</name>
        <dbReference type="ChEBI" id="CHEBI:49883"/>
        <label>2</label>
        <note>4Fe-4S-substrate</note>
    </ligand>
</feature>
<gene>
    <name evidence="12 14" type="primary">moaA</name>
    <name evidence="14" type="ordered locus">ANT_19830</name>
</gene>
<dbReference type="InterPro" id="IPR050105">
    <property type="entry name" value="MoCo_biosynth_MoaA/MoaC"/>
</dbReference>
<dbReference type="InterPro" id="IPR040064">
    <property type="entry name" value="MoaA-like"/>
</dbReference>
<keyword evidence="4 12" id="KW-0479">Metal-binding</keyword>
<sequence length="328" mass="36493">MLTDSLGRTINYLRISVTDRCNLRCVYCMPPQGIPLTSHDAIMRYEEIVEVVRVAAEQGITDIRLTGGEPLARLGITELVHMIAAVPGIRDISMTTNGLLLERFAGELKEAGLKRVNISLDTLNPERFARITRGGSFEQVWRGILAAESAGLYPIKLNTVVMRGVNDDELLNLAKLTVEHEWHIRFIEMMPVNNQESWDEGFPSPQHIFVSLSEIKQRLESLNLKPVQGKSGSGPAREYQADGAKGKIGFISPISEHFCGECNRLRLTADGSLRPCLLSDLEIPVLPALRRGEPILPLLQEAVKLKPEGHHLSQNQRTFTRCMIQIGG</sequence>
<dbReference type="GO" id="GO:0046872">
    <property type="term" value="F:metal ion binding"/>
    <property type="evidence" value="ECO:0007669"/>
    <property type="project" value="UniProtKB-KW"/>
</dbReference>
<dbReference type="GO" id="GO:0051539">
    <property type="term" value="F:4 iron, 4 sulfur cluster binding"/>
    <property type="evidence" value="ECO:0007669"/>
    <property type="project" value="UniProtKB-UniRule"/>
</dbReference>
<keyword evidence="9 12" id="KW-0501">Molybdenum cofactor biosynthesis</keyword>
<evidence type="ECO:0000256" key="1">
    <source>
        <dbReference type="ARBA" id="ARBA00012167"/>
    </source>
</evidence>
<keyword evidence="10 12" id="KW-0456">Lyase</keyword>
<feature type="domain" description="Radical SAM core" evidence="13">
    <location>
        <begin position="5"/>
        <end position="225"/>
    </location>
</feature>
<comment type="pathway">
    <text evidence="12">Cofactor biosynthesis; molybdopterin biosynthesis.</text>
</comment>
<dbReference type="NCBIfam" id="TIGR02666">
    <property type="entry name" value="moaA"/>
    <property type="match status" value="1"/>
</dbReference>
<dbReference type="NCBIfam" id="NF001199">
    <property type="entry name" value="PRK00164.2-1"/>
    <property type="match status" value="1"/>
</dbReference>
<feature type="binding site" evidence="12">
    <location>
        <position position="27"/>
    </location>
    <ligand>
        <name>S-adenosyl-L-methionine</name>
        <dbReference type="ChEBI" id="CHEBI:59789"/>
    </ligand>
</feature>
<dbReference type="InterPro" id="IPR010505">
    <property type="entry name" value="MoaA_twitch"/>
</dbReference>
<keyword evidence="15" id="KW-1185">Reference proteome</keyword>
<feature type="binding site" evidence="12">
    <location>
        <position position="21"/>
    </location>
    <ligand>
        <name>[4Fe-4S] cluster</name>
        <dbReference type="ChEBI" id="CHEBI:49883"/>
        <label>1</label>
        <note>4Fe-4S-S-AdoMet</note>
    </ligand>
</feature>
<feature type="binding site" evidence="12">
    <location>
        <position position="64"/>
    </location>
    <ligand>
        <name>GTP</name>
        <dbReference type="ChEBI" id="CHEBI:37565"/>
    </ligand>
</feature>
<evidence type="ECO:0000256" key="7">
    <source>
        <dbReference type="ARBA" id="ARBA00023014"/>
    </source>
</evidence>
<comment type="subunit">
    <text evidence="12">Monomer and homodimer.</text>
</comment>
<dbReference type="Proteomes" id="UP000008922">
    <property type="component" value="Chromosome"/>
</dbReference>
<dbReference type="STRING" id="926569.ANT_19830"/>
<comment type="function">
    <text evidence="12">Catalyzes the cyclization of GTP to (8S)-3',8-cyclo-7,8-dihydroguanosine 5'-triphosphate.</text>
</comment>
<dbReference type="OrthoDB" id="9763993at2"/>
<dbReference type="SFLD" id="SFLDG01386">
    <property type="entry name" value="main_SPASM_domain-containing"/>
    <property type="match status" value="1"/>
</dbReference>
<dbReference type="InParanoid" id="E8N6E5"/>
<dbReference type="InterPro" id="IPR006638">
    <property type="entry name" value="Elp3/MiaA/NifB-like_rSAM"/>
</dbReference>
<dbReference type="GO" id="GO:0005525">
    <property type="term" value="F:GTP binding"/>
    <property type="evidence" value="ECO:0007669"/>
    <property type="project" value="UniProtKB-UniRule"/>
</dbReference>
<name>E8N6E5_ANATU</name>
<dbReference type="InterPro" id="IPR000385">
    <property type="entry name" value="MoaA_NifB_PqqE_Fe-S-bd_CS"/>
</dbReference>
<dbReference type="InterPro" id="IPR058240">
    <property type="entry name" value="rSAM_sf"/>
</dbReference>
<evidence type="ECO:0000256" key="2">
    <source>
        <dbReference type="ARBA" id="ARBA00022485"/>
    </source>
</evidence>
<dbReference type="CDD" id="cd21117">
    <property type="entry name" value="Twitch_MoaA"/>
    <property type="match status" value="1"/>
</dbReference>
<dbReference type="AlphaFoldDB" id="E8N6E5"/>
<dbReference type="InterPro" id="IPR007197">
    <property type="entry name" value="rSAM"/>
</dbReference>
<feature type="binding site" evidence="12">
    <location>
        <position position="28"/>
    </location>
    <ligand>
        <name>[4Fe-4S] cluster</name>
        <dbReference type="ChEBI" id="CHEBI:49883"/>
        <label>1</label>
        <note>4Fe-4S-S-AdoMet</note>
    </ligand>
</feature>
<keyword evidence="7 12" id="KW-0411">Iron-sulfur</keyword>
<dbReference type="GO" id="GO:0061798">
    <property type="term" value="F:GTP 3',8'-cyclase activity"/>
    <property type="evidence" value="ECO:0007669"/>
    <property type="project" value="UniProtKB-UniRule"/>
</dbReference>
<dbReference type="EMBL" id="AP012029">
    <property type="protein sequence ID" value="BAJ64009.1"/>
    <property type="molecule type" value="Genomic_DNA"/>
</dbReference>
<evidence type="ECO:0000256" key="9">
    <source>
        <dbReference type="ARBA" id="ARBA00023150"/>
    </source>
</evidence>
<dbReference type="HOGENOM" id="CLU_009273_0_1_0"/>
<dbReference type="PROSITE" id="PS01305">
    <property type="entry name" value="MOAA_NIFB_PQQE"/>
    <property type="match status" value="1"/>
</dbReference>
<evidence type="ECO:0000259" key="13">
    <source>
        <dbReference type="PROSITE" id="PS51918"/>
    </source>
</evidence>
<feature type="binding site" evidence="12">
    <location>
        <position position="25"/>
    </location>
    <ligand>
        <name>[4Fe-4S] cluster</name>
        <dbReference type="ChEBI" id="CHEBI:49883"/>
        <label>1</label>
        <note>4Fe-4S-S-AdoMet</note>
    </ligand>
</feature>
<dbReference type="UniPathway" id="UPA00344"/>
<keyword evidence="2 12" id="KW-0004">4Fe-4S</keyword>
<dbReference type="Gene3D" id="3.20.20.70">
    <property type="entry name" value="Aldolase class I"/>
    <property type="match status" value="1"/>
</dbReference>
<evidence type="ECO:0000256" key="8">
    <source>
        <dbReference type="ARBA" id="ARBA00023134"/>
    </source>
</evidence>
<feature type="binding site" evidence="12">
    <location>
        <position position="276"/>
    </location>
    <ligand>
        <name>[4Fe-4S] cluster</name>
        <dbReference type="ChEBI" id="CHEBI:49883"/>
        <label>2</label>
        <note>4Fe-4S-substrate</note>
    </ligand>
</feature>
<evidence type="ECO:0000256" key="10">
    <source>
        <dbReference type="ARBA" id="ARBA00023239"/>
    </source>
</evidence>
<dbReference type="SUPFAM" id="SSF102114">
    <property type="entry name" value="Radical SAM enzymes"/>
    <property type="match status" value="1"/>
</dbReference>
<feature type="binding site" evidence="12">
    <location>
        <begin position="264"/>
        <end position="266"/>
    </location>
    <ligand>
        <name>GTP</name>
        <dbReference type="ChEBI" id="CHEBI:37565"/>
    </ligand>
</feature>
<keyword evidence="3 12" id="KW-0949">S-adenosyl-L-methionine</keyword>
<evidence type="ECO:0000313" key="15">
    <source>
        <dbReference type="Proteomes" id="UP000008922"/>
    </source>
</evidence>
<dbReference type="SFLD" id="SFLDG01067">
    <property type="entry name" value="SPASM/twitch_domain_containing"/>
    <property type="match status" value="1"/>
</dbReference>
<feature type="binding site" evidence="12">
    <location>
        <position position="68"/>
    </location>
    <ligand>
        <name>S-adenosyl-L-methionine</name>
        <dbReference type="ChEBI" id="CHEBI:59789"/>
    </ligand>
</feature>
<keyword evidence="6 12" id="KW-0408">Iron</keyword>
<dbReference type="Pfam" id="PF04055">
    <property type="entry name" value="Radical_SAM"/>
    <property type="match status" value="1"/>
</dbReference>
<comment type="catalytic activity">
    <reaction evidence="11 12">
        <text>GTP + AH2 + S-adenosyl-L-methionine = (8S)-3',8-cyclo-7,8-dihydroguanosine 5'-triphosphate + 5'-deoxyadenosine + L-methionine + A + H(+)</text>
        <dbReference type="Rhea" id="RHEA:49576"/>
        <dbReference type="ChEBI" id="CHEBI:13193"/>
        <dbReference type="ChEBI" id="CHEBI:15378"/>
        <dbReference type="ChEBI" id="CHEBI:17319"/>
        <dbReference type="ChEBI" id="CHEBI:17499"/>
        <dbReference type="ChEBI" id="CHEBI:37565"/>
        <dbReference type="ChEBI" id="CHEBI:57844"/>
        <dbReference type="ChEBI" id="CHEBI:59789"/>
        <dbReference type="ChEBI" id="CHEBI:131766"/>
        <dbReference type="EC" id="4.1.99.22"/>
    </reaction>
</comment>
<evidence type="ECO:0000256" key="4">
    <source>
        <dbReference type="ARBA" id="ARBA00022723"/>
    </source>
</evidence>
<dbReference type="InterPro" id="IPR013483">
    <property type="entry name" value="MoaA"/>
</dbReference>
<dbReference type="EC" id="4.1.99.22" evidence="1 12"/>
<dbReference type="SFLD" id="SFLDS00029">
    <property type="entry name" value="Radical_SAM"/>
    <property type="match status" value="1"/>
</dbReference>
<dbReference type="CDD" id="cd01335">
    <property type="entry name" value="Radical_SAM"/>
    <property type="match status" value="1"/>
</dbReference>
<dbReference type="GO" id="GO:1904047">
    <property type="term" value="F:S-adenosyl-L-methionine binding"/>
    <property type="evidence" value="ECO:0007669"/>
    <property type="project" value="UniProtKB-UniRule"/>
</dbReference>
<evidence type="ECO:0000256" key="6">
    <source>
        <dbReference type="ARBA" id="ARBA00023004"/>
    </source>
</evidence>
<evidence type="ECO:0000256" key="3">
    <source>
        <dbReference type="ARBA" id="ARBA00022691"/>
    </source>
</evidence>
<keyword evidence="8 12" id="KW-0342">GTP-binding</keyword>
<feature type="binding site" evidence="12">
    <location>
        <position position="95"/>
    </location>
    <ligand>
        <name>GTP</name>
        <dbReference type="ChEBI" id="CHEBI:37565"/>
    </ligand>
</feature>
<dbReference type="PANTHER" id="PTHR22960">
    <property type="entry name" value="MOLYBDOPTERIN COFACTOR SYNTHESIS PROTEIN A"/>
    <property type="match status" value="1"/>
</dbReference>
<dbReference type="KEGG" id="atm:ANT_19830"/>
<dbReference type="PANTHER" id="PTHR22960:SF0">
    <property type="entry name" value="MOLYBDENUM COFACTOR BIOSYNTHESIS PROTEIN 1"/>
    <property type="match status" value="1"/>
</dbReference>
<dbReference type="PROSITE" id="PS51918">
    <property type="entry name" value="RADICAL_SAM"/>
    <property type="match status" value="1"/>
</dbReference>
<dbReference type="SFLD" id="SFLDG01383">
    <property type="entry name" value="cyclic_pyranopterin_phosphate"/>
    <property type="match status" value="1"/>
</dbReference>
<comment type="similarity">
    <text evidence="12">Belongs to the radical SAM superfamily. MoaA family.</text>
</comment>
<keyword evidence="5 12" id="KW-0547">Nucleotide-binding</keyword>
<evidence type="ECO:0000313" key="14">
    <source>
        <dbReference type="EMBL" id="BAJ64009.1"/>
    </source>
</evidence>
<dbReference type="InterPro" id="IPR013785">
    <property type="entry name" value="Aldolase_TIM"/>
</dbReference>